<name>A0ABN3PH11_9MICO</name>
<evidence type="ECO:0000256" key="9">
    <source>
        <dbReference type="ARBA" id="ARBA00023125"/>
    </source>
</evidence>
<reference evidence="17 18" key="1">
    <citation type="journal article" date="2019" name="Int. J. Syst. Evol. Microbiol.">
        <title>The Global Catalogue of Microorganisms (GCM) 10K type strain sequencing project: providing services to taxonomists for standard genome sequencing and annotation.</title>
        <authorList>
            <consortium name="The Broad Institute Genomics Platform"/>
            <consortium name="The Broad Institute Genome Sequencing Center for Infectious Disease"/>
            <person name="Wu L."/>
            <person name="Ma J."/>
        </authorList>
    </citation>
    <scope>NUCLEOTIDE SEQUENCE [LARGE SCALE GENOMIC DNA]</scope>
    <source>
        <strain evidence="17 18">JCM 16365</strain>
    </source>
</reference>
<evidence type="ECO:0000259" key="16">
    <source>
        <dbReference type="PROSITE" id="PS51068"/>
    </source>
</evidence>
<keyword evidence="8" id="KW-0862">Zinc</keyword>
<evidence type="ECO:0000256" key="1">
    <source>
        <dbReference type="ARBA" id="ARBA00001947"/>
    </source>
</evidence>
<dbReference type="SUPFAM" id="SSF57716">
    <property type="entry name" value="Glucocorticoid receptor-like (DNA-binding domain)"/>
    <property type="match status" value="1"/>
</dbReference>
<dbReference type="InterPro" id="IPR044090">
    <property type="entry name" value="Nei2_N"/>
</dbReference>
<dbReference type="Pfam" id="PF01149">
    <property type="entry name" value="Fapy_DNA_glyco"/>
    <property type="match status" value="1"/>
</dbReference>
<evidence type="ECO:0000256" key="11">
    <source>
        <dbReference type="ARBA" id="ARBA00023239"/>
    </source>
</evidence>
<keyword evidence="11" id="KW-0456">Lyase</keyword>
<keyword evidence="10" id="KW-0234">DNA repair</keyword>
<dbReference type="RefSeq" id="WP_344229185.1">
    <property type="nucleotide sequence ID" value="NZ_BAAARI010000012.1"/>
</dbReference>
<dbReference type="CDD" id="cd08971">
    <property type="entry name" value="AcNei2_N"/>
    <property type="match status" value="1"/>
</dbReference>
<evidence type="ECO:0000256" key="6">
    <source>
        <dbReference type="ARBA" id="ARBA00022771"/>
    </source>
</evidence>
<dbReference type="PROSITE" id="PS51066">
    <property type="entry name" value="ZF_FPG_2"/>
    <property type="match status" value="1"/>
</dbReference>
<dbReference type="Gene3D" id="1.10.8.50">
    <property type="match status" value="1"/>
</dbReference>
<keyword evidence="5" id="KW-0227">DNA damage</keyword>
<dbReference type="PROSITE" id="PS51068">
    <property type="entry name" value="FPG_CAT"/>
    <property type="match status" value="1"/>
</dbReference>
<dbReference type="InterPro" id="IPR012319">
    <property type="entry name" value="FPG_cat"/>
</dbReference>
<keyword evidence="7" id="KW-0378">Hydrolase</keyword>
<gene>
    <name evidence="17" type="ORF">GCM10009862_20620</name>
</gene>
<comment type="caution">
    <text evidence="17">The sequence shown here is derived from an EMBL/GenBank/DDBJ whole genome shotgun (WGS) entry which is preliminary data.</text>
</comment>
<evidence type="ECO:0000256" key="12">
    <source>
        <dbReference type="ARBA" id="ARBA00023268"/>
    </source>
</evidence>
<dbReference type="PANTHER" id="PTHR42697:SF1">
    <property type="entry name" value="ENDONUCLEASE 8"/>
    <property type="match status" value="1"/>
</dbReference>
<evidence type="ECO:0000256" key="2">
    <source>
        <dbReference type="ARBA" id="ARBA00009409"/>
    </source>
</evidence>
<dbReference type="Gene3D" id="3.20.190.10">
    <property type="entry name" value="MutM-like, N-terminal"/>
    <property type="match status" value="1"/>
</dbReference>
<dbReference type="InterPro" id="IPR015886">
    <property type="entry name" value="H2TH_FPG"/>
</dbReference>
<dbReference type="InterPro" id="IPR000214">
    <property type="entry name" value="Znf_DNA_glyclase/AP_lyase"/>
</dbReference>
<dbReference type="SMART" id="SM01232">
    <property type="entry name" value="H2TH"/>
    <property type="match status" value="1"/>
</dbReference>
<feature type="domain" description="FPG-type" evidence="15">
    <location>
        <begin position="218"/>
        <end position="257"/>
    </location>
</feature>
<dbReference type="InterPro" id="IPR035937">
    <property type="entry name" value="FPG_N"/>
</dbReference>
<comment type="similarity">
    <text evidence="2">Belongs to the FPG family.</text>
</comment>
<dbReference type="PANTHER" id="PTHR42697">
    <property type="entry name" value="ENDONUCLEASE 8"/>
    <property type="match status" value="1"/>
</dbReference>
<evidence type="ECO:0000256" key="5">
    <source>
        <dbReference type="ARBA" id="ARBA00022763"/>
    </source>
</evidence>
<dbReference type="Proteomes" id="UP001500274">
    <property type="component" value="Unassembled WGS sequence"/>
</dbReference>
<evidence type="ECO:0000256" key="7">
    <source>
        <dbReference type="ARBA" id="ARBA00022801"/>
    </source>
</evidence>
<evidence type="ECO:0000256" key="8">
    <source>
        <dbReference type="ARBA" id="ARBA00022833"/>
    </source>
</evidence>
<evidence type="ECO:0000313" key="17">
    <source>
        <dbReference type="EMBL" id="GAA2581329.1"/>
    </source>
</evidence>
<proteinExistence type="inferred from homology"/>
<keyword evidence="12" id="KW-0511">Multifunctional enzyme</keyword>
<dbReference type="Pfam" id="PF06827">
    <property type="entry name" value="zf-FPG_IleRS"/>
    <property type="match status" value="1"/>
</dbReference>
<evidence type="ECO:0000256" key="14">
    <source>
        <dbReference type="PROSITE-ProRule" id="PRU00391"/>
    </source>
</evidence>
<dbReference type="SUPFAM" id="SSF81624">
    <property type="entry name" value="N-terminal domain of MutM-like DNA repair proteins"/>
    <property type="match status" value="1"/>
</dbReference>
<protein>
    <recommendedName>
        <fullName evidence="3">DNA-(apurinic or apyrimidinic site) lyase</fullName>
        <ecNumber evidence="3">4.2.99.18</ecNumber>
    </recommendedName>
</protein>
<dbReference type="Pfam" id="PF06831">
    <property type="entry name" value="H2TH"/>
    <property type="match status" value="1"/>
</dbReference>
<dbReference type="EMBL" id="BAAARI010000012">
    <property type="protein sequence ID" value="GAA2581329.1"/>
    <property type="molecule type" value="Genomic_DNA"/>
</dbReference>
<evidence type="ECO:0000256" key="13">
    <source>
        <dbReference type="ARBA" id="ARBA00023295"/>
    </source>
</evidence>
<evidence type="ECO:0000256" key="3">
    <source>
        <dbReference type="ARBA" id="ARBA00012720"/>
    </source>
</evidence>
<organism evidence="17 18">
    <name type="scientific">Microbacterium binotii</name>
    <dbReference type="NCBI Taxonomy" id="462710"/>
    <lineage>
        <taxon>Bacteria</taxon>
        <taxon>Bacillati</taxon>
        <taxon>Actinomycetota</taxon>
        <taxon>Actinomycetes</taxon>
        <taxon>Micrococcales</taxon>
        <taxon>Microbacteriaceae</taxon>
        <taxon>Microbacterium</taxon>
    </lineage>
</organism>
<dbReference type="InterPro" id="IPR010663">
    <property type="entry name" value="Znf_FPG/IleRS"/>
</dbReference>
<keyword evidence="9" id="KW-0238">DNA-binding</keyword>
<accession>A0ABN3PH11</accession>
<dbReference type="InterPro" id="IPR010979">
    <property type="entry name" value="Ribosomal_uS13-like_H2TH"/>
</dbReference>
<keyword evidence="4" id="KW-0479">Metal-binding</keyword>
<keyword evidence="18" id="KW-1185">Reference proteome</keyword>
<feature type="domain" description="Formamidopyrimidine-DNA glycosylase catalytic" evidence="16">
    <location>
        <begin position="2"/>
        <end position="128"/>
    </location>
</feature>
<sequence>MPEGDTVYRAAARLHAALAGRVVERFDLRVPQLATLDLRGQTVLAVVPRGKHLLARIGDQTLHSHLKMEGEWHVYAPGARWRKPAFKARAIVGVAAADAVGFDLAMIEVVPTAREDELVGYLGPDPLGESWDAAEAVRRLGADTRAAHVAVLDQRNVAGFGNVYANELLFVRGIHPETPANEIDAAGLIETGARMIRANRDRPARTFTGQDRAGQRTWVYGRAGKPCRRCGTLIRETALGASPTAERNVFWCPRCQPAPA</sequence>
<evidence type="ECO:0000259" key="15">
    <source>
        <dbReference type="PROSITE" id="PS51066"/>
    </source>
</evidence>
<keyword evidence="13" id="KW-0326">Glycosidase</keyword>
<dbReference type="EC" id="4.2.99.18" evidence="3"/>
<comment type="cofactor">
    <cofactor evidence="1">
        <name>Zn(2+)</name>
        <dbReference type="ChEBI" id="CHEBI:29105"/>
    </cofactor>
</comment>
<dbReference type="SMART" id="SM00898">
    <property type="entry name" value="Fapy_DNA_glyco"/>
    <property type="match status" value="1"/>
</dbReference>
<evidence type="ECO:0000256" key="4">
    <source>
        <dbReference type="ARBA" id="ARBA00022723"/>
    </source>
</evidence>
<evidence type="ECO:0000313" key="18">
    <source>
        <dbReference type="Proteomes" id="UP001500274"/>
    </source>
</evidence>
<keyword evidence="6 14" id="KW-0863">Zinc-finger</keyword>
<dbReference type="SUPFAM" id="SSF46946">
    <property type="entry name" value="S13-like H2TH domain"/>
    <property type="match status" value="1"/>
</dbReference>
<evidence type="ECO:0000256" key="10">
    <source>
        <dbReference type="ARBA" id="ARBA00023204"/>
    </source>
</evidence>